<feature type="region of interest" description="Disordered" evidence="11">
    <location>
        <begin position="835"/>
        <end position="1041"/>
    </location>
</feature>
<evidence type="ECO:0000256" key="8">
    <source>
        <dbReference type="ARBA" id="ARBA00023288"/>
    </source>
</evidence>
<dbReference type="AlphaFoldDB" id="A0A2A9M6L2"/>
<comment type="caution">
    <text evidence="14">The sequence shown here is derived from an EMBL/GenBank/DDBJ whole genome shotgun (WGS) entry which is preliminary data.</text>
</comment>
<protein>
    <recommendedName>
        <fullName evidence="2">protein S-acyltransferase</fullName>
        <ecNumber evidence="2">2.3.1.225</ecNumber>
    </recommendedName>
</protein>
<dbReference type="PANTHER" id="PTHR22883:SF43">
    <property type="entry name" value="PALMITOYLTRANSFERASE APP"/>
    <property type="match status" value="1"/>
</dbReference>
<dbReference type="GO" id="GO:0005783">
    <property type="term" value="C:endoplasmic reticulum"/>
    <property type="evidence" value="ECO:0007669"/>
    <property type="project" value="TreeGrafter"/>
</dbReference>
<feature type="compositionally biased region" description="Basic and acidic residues" evidence="11">
    <location>
        <begin position="442"/>
        <end position="456"/>
    </location>
</feature>
<feature type="region of interest" description="Disordered" evidence="11">
    <location>
        <begin position="306"/>
        <end position="326"/>
    </location>
</feature>
<organism evidence="14 15">
    <name type="scientific">Besnoitia besnoiti</name>
    <name type="common">Apicomplexan protozoan</name>
    <dbReference type="NCBI Taxonomy" id="94643"/>
    <lineage>
        <taxon>Eukaryota</taxon>
        <taxon>Sar</taxon>
        <taxon>Alveolata</taxon>
        <taxon>Apicomplexa</taxon>
        <taxon>Conoidasida</taxon>
        <taxon>Coccidia</taxon>
        <taxon>Eucoccidiorida</taxon>
        <taxon>Eimeriorina</taxon>
        <taxon>Sarcocystidae</taxon>
        <taxon>Besnoitia</taxon>
    </lineage>
</organism>
<dbReference type="KEGG" id="bbes:BESB_014370"/>
<evidence type="ECO:0000256" key="4">
    <source>
        <dbReference type="ARBA" id="ARBA00022692"/>
    </source>
</evidence>
<feature type="compositionally biased region" description="Basic and acidic residues" evidence="11">
    <location>
        <begin position="465"/>
        <end position="488"/>
    </location>
</feature>
<evidence type="ECO:0000256" key="5">
    <source>
        <dbReference type="ARBA" id="ARBA00022989"/>
    </source>
</evidence>
<dbReference type="Pfam" id="PF01529">
    <property type="entry name" value="DHHC"/>
    <property type="match status" value="1"/>
</dbReference>
<feature type="compositionally biased region" description="Basic and acidic residues" evidence="11">
    <location>
        <begin position="905"/>
        <end position="915"/>
    </location>
</feature>
<keyword evidence="5 12" id="KW-1133">Transmembrane helix</keyword>
<dbReference type="GO" id="GO:0006612">
    <property type="term" value="P:protein targeting to membrane"/>
    <property type="evidence" value="ECO:0007669"/>
    <property type="project" value="TreeGrafter"/>
</dbReference>
<sequence>MRPQLAGTDRPQAYGSNYVYCKGCGITGPDCRTALVSLAMILVPSIVFMAWSSPWYECRYGAGVPATQACLVVFTLYFFCITACSDPGILPRHRSPMSAYDPLTGAYRVRQPPRHQDVVINGNSIRLKFCTTCNIYRPPRSVHCAVCDNCVERFDHHCPWIGNCIGLRNYRSFICFVICCSLLSLFTFVCSAVKLALVIVDFRSDGIGGDDVFHRIWSYAADSILLLVYTFILSWFVFALVAYHGYLIATNQTTYEQIKSFFYEGNPWSRGLWGNLSDVFCRPVRARYFDPQKPIVCFLEEEDLARSPSPREEREPNDDSAVDTPSPLAREEADFLSPATDLDLPLSQRPFANPHSGPGTDASPVACADGEASPESPQRLSPRPPSPVSFAIHPVKRAERKPQTFFPASSPSRPGSASRDAPAGAAIPAASTTSAVSAAAPTRDKTDRDVRQERSAAADGAQQPREAERHEAEEGRAPRSPPLDRDRSPPAARPKTQASGHVPPATRAGAAPRSTTSRRSSRAGAQLEAASERAAASASATSQSLQSAANTGDSEAAAPPRQCVVTTAVVGRPADFPDGAPSDDVASGSAEGSPRATFHSPASLSFSSCGSGGEDFPLPPRDTRPRDAADPTAHGDRPPEDPAARTQPQRGEAPSGGDLAASAAREAPTATPVDERGSFGVERPTHDAAVRGVCARGGPSAESGLAARGGGERDVGTGAQAGAEAGDGGGDYLVYFKSEVSAVHYSIDASSGATGGAAPAREPEEAMTFCSWPPERVLPFSSRDGASCPCLPPAAAPARSRQLQTAHASSSGGCSAFRIFSSCFFAVPVPWGRSCRPTTRRPGPATLPPSQARVSEGRRDAPRDRGGDAPASAGQAPLARLQGSGRRVLQAFSPGMRLTGAPAVEGDRWSSEKRAQAQAGDFFRSATGPASASGGGAGAAAASEPASGWKARPSPFEPPGARGCPTRRGERGDGDESDSGAGGRPRDASKKEPEVDASDARAERRRSDKHLTHCGPHLRLPRSLSLRRSAEPRSPAQAGKRAALRAASSADLSAAARATRLASGVQTAANSDCGSSPEEGAEAGRGLLRAHAPCAAARQGCGCCAPARSRRADPPCVGALGQDEDLDTGSGCAAGESCCRSGSGPHGRATTSCLGGKRMRDLVLRCGSIACVLPDEEEDEDGGPVARGPATYSRALQSAESFEATGAEVLGRWSDGAIVMAEKREWEVLDRSSSRSGQPPEGAHAARGPEKHSP</sequence>
<feature type="compositionally biased region" description="Basic and acidic residues" evidence="11">
    <location>
        <begin position="855"/>
        <end position="867"/>
    </location>
</feature>
<feature type="compositionally biased region" description="Low complexity" evidence="11">
    <location>
        <begin position="503"/>
        <end position="549"/>
    </location>
</feature>
<dbReference type="STRING" id="94643.A0A2A9M6L2"/>
<feature type="compositionally biased region" description="Basic and acidic residues" evidence="11">
    <location>
        <begin position="621"/>
        <end position="643"/>
    </location>
</feature>
<feature type="compositionally biased region" description="Low complexity" evidence="11">
    <location>
        <begin position="407"/>
        <end position="441"/>
    </location>
</feature>
<dbReference type="EC" id="2.3.1.225" evidence="2"/>
<evidence type="ECO:0000256" key="10">
    <source>
        <dbReference type="ARBA" id="ARBA00048048"/>
    </source>
</evidence>
<accession>A0A2A9M6L2</accession>
<dbReference type="InterPro" id="IPR001594">
    <property type="entry name" value="Palmitoyltrfase_DHHC"/>
</dbReference>
<evidence type="ECO:0000256" key="1">
    <source>
        <dbReference type="ARBA" id="ARBA00004127"/>
    </source>
</evidence>
<feature type="compositionally biased region" description="Basic and acidic residues" evidence="11">
    <location>
        <begin position="673"/>
        <end position="689"/>
    </location>
</feature>
<proteinExistence type="predicted"/>
<dbReference type="OrthoDB" id="4096362at2759"/>
<feature type="region of interest" description="Disordered" evidence="11">
    <location>
        <begin position="1227"/>
        <end position="1254"/>
    </location>
</feature>
<dbReference type="GO" id="GO:0019706">
    <property type="term" value="F:protein-cysteine S-palmitoyltransferase activity"/>
    <property type="evidence" value="ECO:0007669"/>
    <property type="project" value="UniProtKB-EC"/>
</dbReference>
<feature type="transmembrane region" description="Helical" evidence="12">
    <location>
        <begin position="62"/>
        <end position="84"/>
    </location>
</feature>
<evidence type="ECO:0000256" key="12">
    <source>
        <dbReference type="SAM" id="Phobius"/>
    </source>
</evidence>
<comment type="catalytic activity">
    <reaction evidence="10">
        <text>L-cysteinyl-[protein] + hexadecanoyl-CoA = S-hexadecanoyl-L-cysteinyl-[protein] + CoA</text>
        <dbReference type="Rhea" id="RHEA:36683"/>
        <dbReference type="Rhea" id="RHEA-COMP:10131"/>
        <dbReference type="Rhea" id="RHEA-COMP:11032"/>
        <dbReference type="ChEBI" id="CHEBI:29950"/>
        <dbReference type="ChEBI" id="CHEBI:57287"/>
        <dbReference type="ChEBI" id="CHEBI:57379"/>
        <dbReference type="ChEBI" id="CHEBI:74151"/>
        <dbReference type="EC" id="2.3.1.225"/>
    </reaction>
</comment>
<reference evidence="14 15" key="1">
    <citation type="submission" date="2017-09" db="EMBL/GenBank/DDBJ databases">
        <title>Genome sequencing of Besnoitia besnoiti strain Bb-Ger1.</title>
        <authorList>
            <person name="Schares G."/>
            <person name="Venepally P."/>
            <person name="Lorenzi H.A."/>
        </authorList>
    </citation>
    <scope>NUCLEOTIDE SEQUENCE [LARGE SCALE GENOMIC DNA]</scope>
    <source>
        <strain evidence="14 15">Bb-Ger1</strain>
    </source>
</reference>
<feature type="region of interest" description="Disordered" evidence="11">
    <location>
        <begin position="341"/>
        <end position="724"/>
    </location>
</feature>
<evidence type="ECO:0000256" key="7">
    <source>
        <dbReference type="ARBA" id="ARBA00023139"/>
    </source>
</evidence>
<keyword evidence="9" id="KW-0012">Acyltransferase</keyword>
<evidence type="ECO:0000259" key="13">
    <source>
        <dbReference type="Pfam" id="PF01529"/>
    </source>
</evidence>
<evidence type="ECO:0000256" key="9">
    <source>
        <dbReference type="ARBA" id="ARBA00023315"/>
    </source>
</evidence>
<keyword evidence="4 12" id="KW-0812">Transmembrane</keyword>
<feature type="transmembrane region" description="Helical" evidence="12">
    <location>
        <begin position="173"/>
        <end position="199"/>
    </location>
</feature>
<comment type="subcellular location">
    <subcellularLocation>
        <location evidence="1">Endomembrane system</location>
        <topology evidence="1">Multi-pass membrane protein</topology>
    </subcellularLocation>
</comment>
<keyword evidence="15" id="KW-1185">Reference proteome</keyword>
<dbReference type="InterPro" id="IPR039859">
    <property type="entry name" value="PFA4/ZDH16/20/ERF2-like"/>
</dbReference>
<feature type="domain" description="Palmitoyltransferase DHHC" evidence="13">
    <location>
        <begin position="125"/>
        <end position="259"/>
    </location>
</feature>
<feature type="compositionally biased region" description="Low complexity" evidence="11">
    <location>
        <begin position="1017"/>
        <end position="1035"/>
    </location>
</feature>
<dbReference type="GeneID" id="40306498"/>
<name>A0A2A9M6L2_BESBE</name>
<evidence type="ECO:0000313" key="15">
    <source>
        <dbReference type="Proteomes" id="UP000224006"/>
    </source>
</evidence>
<feature type="compositionally biased region" description="Polar residues" evidence="11">
    <location>
        <begin position="600"/>
        <end position="609"/>
    </location>
</feature>
<feature type="compositionally biased region" description="Low complexity" evidence="11">
    <location>
        <begin position="660"/>
        <end position="672"/>
    </location>
</feature>
<dbReference type="Proteomes" id="UP000224006">
    <property type="component" value="Chromosome IX"/>
</dbReference>
<keyword evidence="3" id="KW-0808">Transferase</keyword>
<evidence type="ECO:0000256" key="11">
    <source>
        <dbReference type="SAM" id="MobiDB-lite"/>
    </source>
</evidence>
<dbReference type="GO" id="GO:0005794">
    <property type="term" value="C:Golgi apparatus"/>
    <property type="evidence" value="ECO:0007669"/>
    <property type="project" value="TreeGrafter"/>
</dbReference>
<dbReference type="EMBL" id="NWUJ01000010">
    <property type="protein sequence ID" value="PFH32824.1"/>
    <property type="molecule type" value="Genomic_DNA"/>
</dbReference>
<dbReference type="VEuPathDB" id="ToxoDB:BESB_014370"/>
<evidence type="ECO:0000256" key="3">
    <source>
        <dbReference type="ARBA" id="ARBA00022679"/>
    </source>
</evidence>
<feature type="compositionally biased region" description="Basic and acidic residues" evidence="11">
    <location>
        <begin position="984"/>
        <end position="1011"/>
    </location>
</feature>
<feature type="transmembrane region" description="Helical" evidence="12">
    <location>
        <begin position="219"/>
        <end position="243"/>
    </location>
</feature>
<keyword evidence="6 12" id="KW-0472">Membrane</keyword>
<feature type="compositionally biased region" description="Low complexity" evidence="11">
    <location>
        <begin position="939"/>
        <end position="948"/>
    </location>
</feature>
<keyword evidence="7" id="KW-0564">Palmitate</keyword>
<evidence type="ECO:0000313" key="14">
    <source>
        <dbReference type="EMBL" id="PFH32824.1"/>
    </source>
</evidence>
<evidence type="ECO:0000256" key="6">
    <source>
        <dbReference type="ARBA" id="ARBA00023136"/>
    </source>
</evidence>
<dbReference type="PANTHER" id="PTHR22883">
    <property type="entry name" value="ZINC FINGER DHHC DOMAIN CONTAINING PROTEIN"/>
    <property type="match status" value="1"/>
</dbReference>
<dbReference type="RefSeq" id="XP_029216833.1">
    <property type="nucleotide sequence ID" value="XM_029360166.1"/>
</dbReference>
<gene>
    <name evidence="14" type="ORF">BESB_014370</name>
</gene>
<feature type="transmembrane region" description="Helical" evidence="12">
    <location>
        <begin position="35"/>
        <end position="56"/>
    </location>
</feature>
<keyword evidence="8" id="KW-0449">Lipoprotein</keyword>
<evidence type="ECO:0000256" key="2">
    <source>
        <dbReference type="ARBA" id="ARBA00012210"/>
    </source>
</evidence>
<dbReference type="PROSITE" id="PS50216">
    <property type="entry name" value="DHHC"/>
    <property type="match status" value="1"/>
</dbReference>